<feature type="region of interest" description="Disordered" evidence="1">
    <location>
        <begin position="134"/>
        <end position="155"/>
    </location>
</feature>
<gene>
    <name evidence="2" type="ORF">DSM5745_02349</name>
</gene>
<dbReference type="STRING" id="1810919.A0A3D8SWB8"/>
<dbReference type="RefSeq" id="XP_026607528.1">
    <property type="nucleotide sequence ID" value="XM_026744365.1"/>
</dbReference>
<dbReference type="AlphaFoldDB" id="A0A3D8SWB8"/>
<organism evidence="2 3">
    <name type="scientific">Aspergillus mulundensis</name>
    <dbReference type="NCBI Taxonomy" id="1810919"/>
    <lineage>
        <taxon>Eukaryota</taxon>
        <taxon>Fungi</taxon>
        <taxon>Dikarya</taxon>
        <taxon>Ascomycota</taxon>
        <taxon>Pezizomycotina</taxon>
        <taxon>Eurotiomycetes</taxon>
        <taxon>Eurotiomycetidae</taxon>
        <taxon>Eurotiales</taxon>
        <taxon>Aspergillaceae</taxon>
        <taxon>Aspergillus</taxon>
        <taxon>Aspergillus subgen. Nidulantes</taxon>
    </lineage>
</organism>
<name>A0A3D8SWB8_9EURO</name>
<keyword evidence="3" id="KW-1185">Reference proteome</keyword>
<comment type="caution">
    <text evidence="2">The sequence shown here is derived from an EMBL/GenBank/DDBJ whole genome shotgun (WGS) entry which is preliminary data.</text>
</comment>
<dbReference type="Proteomes" id="UP000256690">
    <property type="component" value="Unassembled WGS sequence"/>
</dbReference>
<dbReference type="OrthoDB" id="3903267at2759"/>
<dbReference type="EMBL" id="PVWQ01000002">
    <property type="protein sequence ID" value="RDW90574.1"/>
    <property type="molecule type" value="Genomic_DNA"/>
</dbReference>
<feature type="region of interest" description="Disordered" evidence="1">
    <location>
        <begin position="77"/>
        <end position="104"/>
    </location>
</feature>
<proteinExistence type="predicted"/>
<reference evidence="2 3" key="1">
    <citation type="journal article" date="2018" name="IMA Fungus">
        <title>IMA Genome-F 9: Draft genome sequence of Annulohypoxylon stygium, Aspergillus mulundensis, Berkeleyomyces basicola (syn. Thielaviopsis basicola), Ceratocystis smalleyi, two Cercospora beticola strains, Coleophoma cylindrospora, Fusarium fracticaudum, Phialophora cf. hyalina, and Morchella septimelata.</title>
        <authorList>
            <person name="Wingfield B.D."/>
            <person name="Bills G.F."/>
            <person name="Dong Y."/>
            <person name="Huang W."/>
            <person name="Nel W.J."/>
            <person name="Swalarsk-Parry B.S."/>
            <person name="Vaghefi N."/>
            <person name="Wilken P.M."/>
            <person name="An Z."/>
            <person name="de Beer Z.W."/>
            <person name="De Vos L."/>
            <person name="Chen L."/>
            <person name="Duong T.A."/>
            <person name="Gao Y."/>
            <person name="Hammerbacher A."/>
            <person name="Kikkert J.R."/>
            <person name="Li Y."/>
            <person name="Li H."/>
            <person name="Li K."/>
            <person name="Li Q."/>
            <person name="Liu X."/>
            <person name="Ma X."/>
            <person name="Naidoo K."/>
            <person name="Pethybridge S.J."/>
            <person name="Sun J."/>
            <person name="Steenkamp E.T."/>
            <person name="van der Nest M.A."/>
            <person name="van Wyk S."/>
            <person name="Wingfield M.J."/>
            <person name="Xiong C."/>
            <person name="Yue Q."/>
            <person name="Zhang X."/>
        </authorList>
    </citation>
    <scope>NUCLEOTIDE SEQUENCE [LARGE SCALE GENOMIC DNA]</scope>
    <source>
        <strain evidence="2 3">DSM 5745</strain>
    </source>
</reference>
<protein>
    <submittedName>
        <fullName evidence="2">Uncharacterized protein</fullName>
    </submittedName>
</protein>
<sequence>MNSIKIPWGEVAKSIGHNISEGAIVQHLAKIRARRIEANKEVPPALRRGSCGSYAKTARTTTATSYKKSTRLDEASYSSDEEWLEHRASAQRKAGEKRKRTRAQYREDPYTECGEFSDDDDSEIVAAGASFLELPNDRHTERPQSPTPHPPSKIVTYKCPKPFLIGLAKGIVSRASTPQKPTLAPELYLEGQLKKEPMEEKPDTEKRSVRMEESFEKHEPFESDGGFQDGSIASTALFPTPSDYSHDFAATTDNGNHAPLIQLGSDANATFPPRMQEEGEYIHTGNKDMDLFPGRNWDAFLNGWEILNAFPDHDILTPHQGVQYGQDQGFQDTLGDYPSTQDDPMWLMDS</sequence>
<evidence type="ECO:0000313" key="2">
    <source>
        <dbReference type="EMBL" id="RDW90574.1"/>
    </source>
</evidence>
<dbReference type="GeneID" id="38112719"/>
<feature type="region of interest" description="Disordered" evidence="1">
    <location>
        <begin position="320"/>
        <end position="350"/>
    </location>
</feature>
<evidence type="ECO:0000256" key="1">
    <source>
        <dbReference type="SAM" id="MobiDB-lite"/>
    </source>
</evidence>
<evidence type="ECO:0000313" key="3">
    <source>
        <dbReference type="Proteomes" id="UP000256690"/>
    </source>
</evidence>
<accession>A0A3D8SWB8</accession>